<proteinExistence type="inferred from homology"/>
<dbReference type="InterPro" id="IPR034718">
    <property type="entry name" value="RlpA"/>
</dbReference>
<sequence>MITLTSEVLLSLRSDPVCSDDDERTGPVAGKHSRTRIFSSPAGIVATAAVGVALAVGGTVGAVQLVSGSDQLGQVALDLTPTTAASSLTPSSPAVTPSVSASPSVTASPSATRSQQAASRGKERTSSPKPKPKPTVKKTTAAAKVLESGSCGASFYSDGQLTANGESFNPSALTAAHKTLPFNTKVRVTNPANGKSVTVRINDRGPFIDGRCLDLSRAAFASIASVDVGALTVRYEVLG</sequence>
<name>A0A3N9XNL3_9ACTN</name>
<evidence type="ECO:0000313" key="8">
    <source>
        <dbReference type="Proteomes" id="UP000266889"/>
    </source>
</evidence>
<keyword evidence="1 3" id="KW-0456">Lyase</keyword>
<dbReference type="InterPro" id="IPR036908">
    <property type="entry name" value="RlpA-like_sf"/>
</dbReference>
<comment type="function">
    <text evidence="3">Lytic transglycosylase with a strong preference for naked glycan strands that lack stem peptides.</text>
</comment>
<dbReference type="EMBL" id="QGSY01000182">
    <property type="protein sequence ID" value="RQX09023.1"/>
    <property type="molecule type" value="Genomic_DNA"/>
</dbReference>
<evidence type="ECO:0000256" key="3">
    <source>
        <dbReference type="HAMAP-Rule" id="MF_02071"/>
    </source>
</evidence>
<dbReference type="GO" id="GO:0000270">
    <property type="term" value="P:peptidoglycan metabolic process"/>
    <property type="evidence" value="ECO:0007669"/>
    <property type="project" value="UniProtKB-UniRule"/>
</dbReference>
<evidence type="ECO:0000259" key="6">
    <source>
        <dbReference type="Pfam" id="PF03330"/>
    </source>
</evidence>
<dbReference type="PANTHER" id="PTHR34183:SF8">
    <property type="entry name" value="ENDOLYTIC PEPTIDOGLYCAN TRANSGLYCOSYLASE RLPA-RELATED"/>
    <property type="match status" value="1"/>
</dbReference>
<protein>
    <recommendedName>
        <fullName evidence="3">Probable endolytic peptidoglycan transglycosylase RlpA</fullName>
        <ecNumber evidence="3">4.2.2.-</ecNumber>
    </recommendedName>
</protein>
<feature type="domain" description="RlpA-like protein double-psi beta-barrel" evidence="6">
    <location>
        <begin position="152"/>
        <end position="235"/>
    </location>
</feature>
<dbReference type="CDD" id="cd22268">
    <property type="entry name" value="DPBB_RlpA-like"/>
    <property type="match status" value="1"/>
</dbReference>
<dbReference type="HAMAP" id="MF_02071">
    <property type="entry name" value="RlpA"/>
    <property type="match status" value="1"/>
</dbReference>
<dbReference type="EC" id="4.2.2.-" evidence="3"/>
<dbReference type="NCBIfam" id="TIGR00413">
    <property type="entry name" value="rlpA"/>
    <property type="match status" value="1"/>
</dbReference>
<dbReference type="GO" id="GO:0071555">
    <property type="term" value="P:cell wall organization"/>
    <property type="evidence" value="ECO:0007669"/>
    <property type="project" value="UniProtKB-KW"/>
</dbReference>
<dbReference type="InterPro" id="IPR012997">
    <property type="entry name" value="RplA"/>
</dbReference>
<dbReference type="OrthoDB" id="9779128at2"/>
<dbReference type="Pfam" id="PF03330">
    <property type="entry name" value="DPBB_1"/>
    <property type="match status" value="1"/>
</dbReference>
<dbReference type="GO" id="GO:0008932">
    <property type="term" value="F:lytic endotransglycosylase activity"/>
    <property type="evidence" value="ECO:0007669"/>
    <property type="project" value="UniProtKB-UniRule"/>
</dbReference>
<keyword evidence="2 3" id="KW-0961">Cell wall biogenesis/degradation</keyword>
<feature type="compositionally biased region" description="Low complexity" evidence="5">
    <location>
        <begin position="84"/>
        <end position="112"/>
    </location>
</feature>
<evidence type="ECO:0000256" key="4">
    <source>
        <dbReference type="RuleBase" id="RU003495"/>
    </source>
</evidence>
<evidence type="ECO:0000256" key="1">
    <source>
        <dbReference type="ARBA" id="ARBA00023239"/>
    </source>
</evidence>
<dbReference type="AlphaFoldDB" id="A0A3N9XNL3"/>
<gene>
    <name evidence="3" type="primary">rlpA</name>
    <name evidence="7" type="ORF">DLJ58_16540</name>
</gene>
<evidence type="ECO:0000313" key="7">
    <source>
        <dbReference type="EMBL" id="RQX09023.1"/>
    </source>
</evidence>
<evidence type="ECO:0000256" key="2">
    <source>
        <dbReference type="ARBA" id="ARBA00023316"/>
    </source>
</evidence>
<reference evidence="7 8" key="1">
    <citation type="submission" date="2018-05" db="EMBL/GenBank/DDBJ databases">
        <title>Micromonospora from Atacama Desert.</title>
        <authorList>
            <person name="Carro L."/>
            <person name="Goodfellow M."/>
            <person name="Klenk H.-P."/>
        </authorList>
    </citation>
    <scope>NUCLEOTIDE SEQUENCE [LARGE SCALE GENOMIC DNA]</scope>
    <source>
        <strain evidence="7 8">LB32</strain>
    </source>
</reference>
<evidence type="ECO:0000256" key="5">
    <source>
        <dbReference type="SAM" id="MobiDB-lite"/>
    </source>
</evidence>
<accession>A0A3N9XNL3</accession>
<dbReference type="Proteomes" id="UP000266889">
    <property type="component" value="Unassembled WGS sequence"/>
</dbReference>
<keyword evidence="7" id="KW-0449">Lipoprotein</keyword>
<comment type="similarity">
    <text evidence="3 4">Belongs to the RlpA family.</text>
</comment>
<dbReference type="SUPFAM" id="SSF50685">
    <property type="entry name" value="Barwin-like endoglucanases"/>
    <property type="match status" value="1"/>
</dbReference>
<comment type="caution">
    <text evidence="7">The sequence shown here is derived from an EMBL/GenBank/DDBJ whole genome shotgun (WGS) entry which is preliminary data.</text>
</comment>
<dbReference type="InterPro" id="IPR009009">
    <property type="entry name" value="RlpA-like_DPBB"/>
</dbReference>
<keyword evidence="8" id="KW-1185">Reference proteome</keyword>
<dbReference type="Gene3D" id="2.40.40.10">
    <property type="entry name" value="RlpA-like domain"/>
    <property type="match status" value="1"/>
</dbReference>
<organism evidence="7 8">
    <name type="scientific">Micromonospora arida</name>
    <dbReference type="NCBI Taxonomy" id="2203715"/>
    <lineage>
        <taxon>Bacteria</taxon>
        <taxon>Bacillati</taxon>
        <taxon>Actinomycetota</taxon>
        <taxon>Actinomycetes</taxon>
        <taxon>Micromonosporales</taxon>
        <taxon>Micromonosporaceae</taxon>
        <taxon>Micromonospora</taxon>
    </lineage>
</organism>
<dbReference type="PANTHER" id="PTHR34183">
    <property type="entry name" value="ENDOLYTIC PEPTIDOGLYCAN TRANSGLYCOSYLASE RLPA"/>
    <property type="match status" value="1"/>
</dbReference>
<feature type="region of interest" description="Disordered" evidence="5">
    <location>
        <begin position="84"/>
        <end position="139"/>
    </location>
</feature>